<dbReference type="EMBL" id="JACSNV010000017">
    <property type="protein sequence ID" value="MBM6878591.1"/>
    <property type="molecule type" value="Genomic_DNA"/>
</dbReference>
<reference evidence="1 2" key="1">
    <citation type="journal article" date="2021" name="Sci. Rep.">
        <title>The distribution of antibiotic resistance genes in chicken gut microbiota commensals.</title>
        <authorList>
            <person name="Juricova H."/>
            <person name="Matiasovicova J."/>
            <person name="Kubasova T."/>
            <person name="Cejkova D."/>
            <person name="Rychlik I."/>
        </authorList>
    </citation>
    <scope>NUCLEOTIDE SEQUENCE [LARGE SCALE GENOMIC DNA]</scope>
    <source>
        <strain evidence="1 2">An431b</strain>
    </source>
</reference>
<accession>A0ABS2GAS5</accession>
<keyword evidence="2" id="KW-1185">Reference proteome</keyword>
<evidence type="ECO:0000313" key="1">
    <source>
        <dbReference type="EMBL" id="MBM6878591.1"/>
    </source>
</evidence>
<name>A0ABS2GAS5_9FIRM</name>
<gene>
    <name evidence="1" type="ORF">H9X83_10550</name>
</gene>
<evidence type="ECO:0008006" key="3">
    <source>
        <dbReference type="Google" id="ProtNLM"/>
    </source>
</evidence>
<sequence length="69" mass="8141">MTASSNICPCMGCDADRHPGCHDSCGRYRGWKDQRRQETREKKEKMLAGWEADARKRYAIRQGQRRKRI</sequence>
<dbReference type="Proteomes" id="UP000729290">
    <property type="component" value="Unassembled WGS sequence"/>
</dbReference>
<organism evidence="1 2">
    <name type="scientific">Anaerotignum lactatifermentans</name>
    <dbReference type="NCBI Taxonomy" id="160404"/>
    <lineage>
        <taxon>Bacteria</taxon>
        <taxon>Bacillati</taxon>
        <taxon>Bacillota</taxon>
        <taxon>Clostridia</taxon>
        <taxon>Lachnospirales</taxon>
        <taxon>Anaerotignaceae</taxon>
        <taxon>Anaerotignum</taxon>
    </lineage>
</organism>
<proteinExistence type="predicted"/>
<dbReference type="RefSeq" id="WP_205134290.1">
    <property type="nucleotide sequence ID" value="NZ_JACSNT010000015.1"/>
</dbReference>
<comment type="caution">
    <text evidence="1">The sequence shown here is derived from an EMBL/GenBank/DDBJ whole genome shotgun (WGS) entry which is preliminary data.</text>
</comment>
<evidence type="ECO:0000313" key="2">
    <source>
        <dbReference type="Proteomes" id="UP000729290"/>
    </source>
</evidence>
<protein>
    <recommendedName>
        <fullName evidence="3">HNH endonuclease</fullName>
    </recommendedName>
</protein>